<dbReference type="InterPro" id="IPR050109">
    <property type="entry name" value="HTH-type_TetR-like_transc_reg"/>
</dbReference>
<evidence type="ECO:0000256" key="4">
    <source>
        <dbReference type="PROSITE-ProRule" id="PRU00335"/>
    </source>
</evidence>
<dbReference type="PROSITE" id="PS50977">
    <property type="entry name" value="HTH_TETR_2"/>
    <property type="match status" value="1"/>
</dbReference>
<dbReference type="PANTHER" id="PTHR30055:SF151">
    <property type="entry name" value="TRANSCRIPTIONAL REGULATORY PROTEIN"/>
    <property type="match status" value="1"/>
</dbReference>
<dbReference type="GO" id="GO:0003700">
    <property type="term" value="F:DNA-binding transcription factor activity"/>
    <property type="evidence" value="ECO:0007669"/>
    <property type="project" value="TreeGrafter"/>
</dbReference>
<keyword evidence="2 4" id="KW-0238">DNA-binding</keyword>
<name>A0A1S1NMI6_9MYCO</name>
<feature type="DNA-binding region" description="H-T-H motif" evidence="4">
    <location>
        <begin position="33"/>
        <end position="52"/>
    </location>
</feature>
<dbReference type="RefSeq" id="WP_071023539.1">
    <property type="nucleotide sequence ID" value="NZ_MLQM01000021.1"/>
</dbReference>
<dbReference type="SUPFAM" id="SSF46689">
    <property type="entry name" value="Homeodomain-like"/>
    <property type="match status" value="1"/>
</dbReference>
<dbReference type="Proteomes" id="UP000179734">
    <property type="component" value="Unassembled WGS sequence"/>
</dbReference>
<dbReference type="InterPro" id="IPR004111">
    <property type="entry name" value="Repressor_TetR_C"/>
</dbReference>
<dbReference type="Pfam" id="PF02909">
    <property type="entry name" value="TetR_C_1"/>
    <property type="match status" value="1"/>
</dbReference>
<dbReference type="InterPro" id="IPR009057">
    <property type="entry name" value="Homeodomain-like_sf"/>
</dbReference>
<dbReference type="InterPro" id="IPR001647">
    <property type="entry name" value="HTH_TetR"/>
</dbReference>
<dbReference type="GO" id="GO:0045892">
    <property type="term" value="P:negative regulation of DNA-templated transcription"/>
    <property type="evidence" value="ECO:0007669"/>
    <property type="project" value="InterPro"/>
</dbReference>
<sequence>MPASLKGGGQLTRDSIIATAITMIESDGVDTLTMRKLATACGAAPMSLYRHVATKEELLRAVVDTYLADVELPATDDLPWHEAIQQVILAVGAEFEAHTHLAEIMAIQPVDAAAVLDAMERIARALRSAGFDDNGVRSGLATLSAFATGYAHRRAAYRRAPETRAHRFSRLSAEPVRFATLLSISAGDTLNTPEDFRAGLALIVQALRQQVPRAPSPSRSTCTPTKAQPSRDKGNRPE</sequence>
<keyword evidence="3" id="KW-0804">Transcription</keyword>
<dbReference type="PANTHER" id="PTHR30055">
    <property type="entry name" value="HTH-TYPE TRANSCRIPTIONAL REGULATOR RUTR"/>
    <property type="match status" value="1"/>
</dbReference>
<dbReference type="EMBL" id="MLQM01000021">
    <property type="protein sequence ID" value="OHV05220.1"/>
    <property type="molecule type" value="Genomic_DNA"/>
</dbReference>
<dbReference type="Gene3D" id="1.10.357.10">
    <property type="entry name" value="Tetracycline Repressor, domain 2"/>
    <property type="match status" value="1"/>
</dbReference>
<evidence type="ECO:0000256" key="5">
    <source>
        <dbReference type="SAM" id="MobiDB-lite"/>
    </source>
</evidence>
<reference evidence="7 8" key="1">
    <citation type="submission" date="2016-10" db="EMBL/GenBank/DDBJ databases">
        <title>Genome sequence of Mycobacterium talmonii.</title>
        <authorList>
            <person name="Greninger A.L."/>
            <person name="Elliott B."/>
            <person name="Vasireddy S."/>
            <person name="Vasireddy R."/>
        </authorList>
    </citation>
    <scope>NUCLEOTIDE SEQUENCE [LARGE SCALE GENOMIC DNA]</scope>
    <source>
        <strain evidence="8">NE-TNMC-100812</strain>
    </source>
</reference>
<feature type="region of interest" description="Disordered" evidence="5">
    <location>
        <begin position="211"/>
        <end position="238"/>
    </location>
</feature>
<feature type="domain" description="HTH tetR-type" evidence="6">
    <location>
        <begin position="10"/>
        <end position="70"/>
    </location>
</feature>
<gene>
    <name evidence="7" type="ORF">BKN37_06550</name>
</gene>
<evidence type="ECO:0000259" key="6">
    <source>
        <dbReference type="PROSITE" id="PS50977"/>
    </source>
</evidence>
<dbReference type="AlphaFoldDB" id="A0A1S1NMI6"/>
<dbReference type="GO" id="GO:0000976">
    <property type="term" value="F:transcription cis-regulatory region binding"/>
    <property type="evidence" value="ECO:0007669"/>
    <property type="project" value="TreeGrafter"/>
</dbReference>
<dbReference type="InterPro" id="IPR036271">
    <property type="entry name" value="Tet_transcr_reg_TetR-rel_C_sf"/>
</dbReference>
<feature type="compositionally biased region" description="Polar residues" evidence="5">
    <location>
        <begin position="217"/>
        <end position="228"/>
    </location>
</feature>
<comment type="caution">
    <text evidence="7">The sequence shown here is derived from an EMBL/GenBank/DDBJ whole genome shotgun (WGS) entry which is preliminary data.</text>
</comment>
<evidence type="ECO:0000313" key="8">
    <source>
        <dbReference type="Proteomes" id="UP000179734"/>
    </source>
</evidence>
<dbReference type="SUPFAM" id="SSF48498">
    <property type="entry name" value="Tetracyclin repressor-like, C-terminal domain"/>
    <property type="match status" value="1"/>
</dbReference>
<proteinExistence type="predicted"/>
<dbReference type="Pfam" id="PF00440">
    <property type="entry name" value="TetR_N"/>
    <property type="match status" value="1"/>
</dbReference>
<protein>
    <submittedName>
        <fullName evidence="7">TetR family transcriptional regulator</fullName>
    </submittedName>
</protein>
<evidence type="ECO:0000256" key="1">
    <source>
        <dbReference type="ARBA" id="ARBA00023015"/>
    </source>
</evidence>
<keyword evidence="1" id="KW-0805">Transcription regulation</keyword>
<evidence type="ECO:0000313" key="7">
    <source>
        <dbReference type="EMBL" id="OHV05220.1"/>
    </source>
</evidence>
<evidence type="ECO:0000256" key="2">
    <source>
        <dbReference type="ARBA" id="ARBA00023125"/>
    </source>
</evidence>
<keyword evidence="8" id="KW-1185">Reference proteome</keyword>
<organism evidence="7 8">
    <name type="scientific">Mycobacterium talmoniae</name>
    <dbReference type="NCBI Taxonomy" id="1858794"/>
    <lineage>
        <taxon>Bacteria</taxon>
        <taxon>Bacillati</taxon>
        <taxon>Actinomycetota</taxon>
        <taxon>Actinomycetes</taxon>
        <taxon>Mycobacteriales</taxon>
        <taxon>Mycobacteriaceae</taxon>
        <taxon>Mycobacterium</taxon>
    </lineage>
</organism>
<accession>A0A1S1NMI6</accession>
<evidence type="ECO:0000256" key="3">
    <source>
        <dbReference type="ARBA" id="ARBA00023163"/>
    </source>
</evidence>
<feature type="compositionally biased region" description="Basic and acidic residues" evidence="5">
    <location>
        <begin position="229"/>
        <end position="238"/>
    </location>
</feature>